<dbReference type="PANTHER" id="PTHR13847">
    <property type="entry name" value="SARCOSINE DEHYDROGENASE-RELATED"/>
    <property type="match status" value="1"/>
</dbReference>
<dbReference type="InterPro" id="IPR006076">
    <property type="entry name" value="FAD-dep_OxRdtase"/>
</dbReference>
<evidence type="ECO:0000256" key="1">
    <source>
        <dbReference type="ARBA" id="ARBA00023002"/>
    </source>
</evidence>
<dbReference type="Proteomes" id="UP000318801">
    <property type="component" value="Unassembled WGS sequence"/>
</dbReference>
<dbReference type="SUPFAM" id="SSF54373">
    <property type="entry name" value="FAD-linked reductases, C-terminal domain"/>
    <property type="match status" value="1"/>
</dbReference>
<dbReference type="Gene3D" id="3.50.50.60">
    <property type="entry name" value="FAD/NAD(P)-binding domain"/>
    <property type="match status" value="1"/>
</dbReference>
<gene>
    <name evidence="3" type="ORF">FJU08_10330</name>
</gene>
<keyword evidence="4" id="KW-1185">Reference proteome</keyword>
<dbReference type="RefSeq" id="WP_141148914.1">
    <property type="nucleotide sequence ID" value="NZ_VHLG01000004.1"/>
</dbReference>
<feature type="domain" description="FAD dependent oxidoreductase" evidence="2">
    <location>
        <begin position="9"/>
        <end position="349"/>
    </location>
</feature>
<organism evidence="3 4">
    <name type="scientific">Martelella alba</name>
    <dbReference type="NCBI Taxonomy" id="2590451"/>
    <lineage>
        <taxon>Bacteria</taxon>
        <taxon>Pseudomonadati</taxon>
        <taxon>Pseudomonadota</taxon>
        <taxon>Alphaproteobacteria</taxon>
        <taxon>Hyphomicrobiales</taxon>
        <taxon>Aurantimonadaceae</taxon>
        <taxon>Martelella</taxon>
    </lineage>
</organism>
<dbReference type="GO" id="GO:0005737">
    <property type="term" value="C:cytoplasm"/>
    <property type="evidence" value="ECO:0007669"/>
    <property type="project" value="TreeGrafter"/>
</dbReference>
<keyword evidence="1" id="KW-0560">Oxidoreductase</keyword>
<dbReference type="EMBL" id="VHLG01000004">
    <property type="protein sequence ID" value="TPW31042.1"/>
    <property type="molecule type" value="Genomic_DNA"/>
</dbReference>
<sequence length="379" mass="40450">MSENVSAADTLVVGGGLVGAALAYGLARAGERVTVLDEGDIALRASRGNFGLVWVQSKGEKMPEYARWTRRSADLWPQFSEELTEASGIAPDYHKPGGLQFLFSEEEVETRKAHIARMHNVNGAAGYGAEIIDRTELLKLVPGLGPAVVGASYCPHDGHASPLRLLRGLHADMAAHGVRYVSDSKVEAVERDGTGFKVTTAKGTFRGAKVVLAAGHGNKWLGPSVGLNVPLVPEKGQILVTERLKPLLPMPTHILRQTEEGTVMLGDSHENTGYSTESGVPELTRIARDAVKTLPVLAKARIIRSWAAVRVLSPDGFPIYQQSESHPGAFSINCHSGVTLAGVHAKVLAPMLAKGALDPDMDVFSARRFGHGTDENAAH</sequence>
<comment type="caution">
    <text evidence="3">The sequence shown here is derived from an EMBL/GenBank/DDBJ whole genome shotgun (WGS) entry which is preliminary data.</text>
</comment>
<dbReference type="InterPro" id="IPR036188">
    <property type="entry name" value="FAD/NAD-bd_sf"/>
</dbReference>
<name>A0A506U9C1_9HYPH</name>
<dbReference type="Gene3D" id="3.30.9.10">
    <property type="entry name" value="D-Amino Acid Oxidase, subunit A, domain 2"/>
    <property type="match status" value="1"/>
</dbReference>
<dbReference type="GO" id="GO:0016491">
    <property type="term" value="F:oxidoreductase activity"/>
    <property type="evidence" value="ECO:0007669"/>
    <property type="project" value="UniProtKB-KW"/>
</dbReference>
<dbReference type="PANTHER" id="PTHR13847:SF287">
    <property type="entry name" value="FAD-DEPENDENT OXIDOREDUCTASE DOMAIN-CONTAINING PROTEIN 1"/>
    <property type="match status" value="1"/>
</dbReference>
<dbReference type="AlphaFoldDB" id="A0A506U9C1"/>
<dbReference type="SUPFAM" id="SSF51905">
    <property type="entry name" value="FAD/NAD(P)-binding domain"/>
    <property type="match status" value="1"/>
</dbReference>
<evidence type="ECO:0000313" key="4">
    <source>
        <dbReference type="Proteomes" id="UP000318801"/>
    </source>
</evidence>
<dbReference type="Pfam" id="PF01266">
    <property type="entry name" value="DAO"/>
    <property type="match status" value="1"/>
</dbReference>
<evidence type="ECO:0000313" key="3">
    <source>
        <dbReference type="EMBL" id="TPW31042.1"/>
    </source>
</evidence>
<reference evidence="3 4" key="1">
    <citation type="submission" date="2019-06" db="EMBL/GenBank/DDBJ databases">
        <authorList>
            <person name="Li M."/>
        </authorList>
    </citation>
    <scope>NUCLEOTIDE SEQUENCE [LARGE SCALE GENOMIC DNA]</scope>
    <source>
        <strain evidence="3 4">BGMRC2036</strain>
    </source>
</reference>
<evidence type="ECO:0000259" key="2">
    <source>
        <dbReference type="Pfam" id="PF01266"/>
    </source>
</evidence>
<proteinExistence type="predicted"/>
<accession>A0A506U9C1</accession>
<protein>
    <submittedName>
        <fullName evidence="3">FAD-binding oxidoreductase</fullName>
    </submittedName>
</protein>
<dbReference type="OrthoDB" id="6949587at2"/>